<feature type="binding site" evidence="8">
    <location>
        <position position="176"/>
    </location>
    <ligand>
        <name>[4Fe-4S] cluster</name>
        <dbReference type="ChEBI" id="CHEBI:49883"/>
        <label>2</label>
        <note>4Fe-4S-S-AdoMet</note>
    </ligand>
</feature>
<dbReference type="EMBL" id="SUVG01000006">
    <property type="protein sequence ID" value="MBE6421591.1"/>
    <property type="molecule type" value="Genomic_DNA"/>
</dbReference>
<dbReference type="InterPro" id="IPR020612">
    <property type="entry name" value="Methylthiotransferase_CS"/>
</dbReference>
<dbReference type="InterPro" id="IPR058240">
    <property type="entry name" value="rSAM_sf"/>
</dbReference>
<dbReference type="SFLD" id="SFLDG01082">
    <property type="entry name" value="B12-binding_domain_containing"/>
    <property type="match status" value="1"/>
</dbReference>
<comment type="cofactor">
    <cofactor evidence="8">
        <name>[4Fe-4S] cluster</name>
        <dbReference type="ChEBI" id="CHEBI:49883"/>
    </cofactor>
    <text evidence="8">Binds 2 [4Fe-4S] clusters. One cluster is coordinated with 3 cysteines and an exchangeable S-adenosyl-L-methionine.</text>
</comment>
<dbReference type="GO" id="GO:0035599">
    <property type="term" value="F:aspartic acid methylthiotransferase activity"/>
    <property type="evidence" value="ECO:0007669"/>
    <property type="project" value="TreeGrafter"/>
</dbReference>
<dbReference type="HAMAP" id="MF_01865">
    <property type="entry name" value="MTTase_RimO"/>
    <property type="match status" value="1"/>
</dbReference>
<dbReference type="Proteomes" id="UP000725649">
    <property type="component" value="Unassembled WGS sequence"/>
</dbReference>
<dbReference type="InterPro" id="IPR013848">
    <property type="entry name" value="Methylthiotransferase_N"/>
</dbReference>
<keyword evidence="4 8" id="KW-0949">S-adenosyl-L-methionine</keyword>
<dbReference type="SFLD" id="SFLDS00029">
    <property type="entry name" value="Radical_SAM"/>
    <property type="match status" value="1"/>
</dbReference>
<dbReference type="SMART" id="SM00729">
    <property type="entry name" value="Elp3"/>
    <property type="match status" value="1"/>
</dbReference>
<feature type="domain" description="MTTase N-terminal" evidence="9">
    <location>
        <begin position="24"/>
        <end position="140"/>
    </location>
</feature>
<dbReference type="Gene3D" id="3.40.50.12160">
    <property type="entry name" value="Methylthiotransferase, N-terminal domain"/>
    <property type="match status" value="1"/>
</dbReference>
<feature type="binding site" evidence="8">
    <location>
        <position position="179"/>
    </location>
    <ligand>
        <name>[4Fe-4S] cluster</name>
        <dbReference type="ChEBI" id="CHEBI:49883"/>
        <label>2</label>
        <note>4Fe-4S-S-AdoMet</note>
    </ligand>
</feature>
<comment type="caution">
    <text evidence="11">The sequence shown here is derived from an EMBL/GenBank/DDBJ whole genome shotgun (WGS) entry which is preliminary data.</text>
</comment>
<feature type="binding site" evidence="8">
    <location>
        <position position="69"/>
    </location>
    <ligand>
        <name>[4Fe-4S] cluster</name>
        <dbReference type="ChEBI" id="CHEBI:49883"/>
        <label>1</label>
    </ligand>
</feature>
<dbReference type="GO" id="GO:0103039">
    <property type="term" value="F:protein methylthiotransferase activity"/>
    <property type="evidence" value="ECO:0007669"/>
    <property type="project" value="UniProtKB-EC"/>
</dbReference>
<evidence type="ECO:0000256" key="8">
    <source>
        <dbReference type="HAMAP-Rule" id="MF_01865"/>
    </source>
</evidence>
<evidence type="ECO:0000256" key="3">
    <source>
        <dbReference type="ARBA" id="ARBA00022679"/>
    </source>
</evidence>
<gene>
    <name evidence="8 11" type="primary">rimO</name>
    <name evidence="11" type="ORF">E7027_05640</name>
</gene>
<dbReference type="GO" id="GO:0005840">
    <property type="term" value="C:ribosome"/>
    <property type="evidence" value="ECO:0007669"/>
    <property type="project" value="UniProtKB-KW"/>
</dbReference>
<accession>A0A928DQH2</accession>
<dbReference type="GO" id="GO:0051539">
    <property type="term" value="F:4 iron, 4 sulfur cluster binding"/>
    <property type="evidence" value="ECO:0007669"/>
    <property type="project" value="UniProtKB-UniRule"/>
</dbReference>
<name>A0A928DQH2_9BACT</name>
<dbReference type="InterPro" id="IPR002792">
    <property type="entry name" value="TRAM_dom"/>
</dbReference>
<organism evidence="11 12">
    <name type="scientific">Candidatus Avelusimicrobium gallicola</name>
    <dbReference type="NCBI Taxonomy" id="2562704"/>
    <lineage>
        <taxon>Bacteria</taxon>
        <taxon>Pseudomonadati</taxon>
        <taxon>Elusimicrobiota</taxon>
        <taxon>Elusimicrobia</taxon>
        <taxon>Elusimicrobiales</taxon>
        <taxon>Elusimicrobiaceae</taxon>
        <taxon>Candidatus Avelusimicrobium</taxon>
    </lineage>
</organism>
<dbReference type="PANTHER" id="PTHR43837">
    <property type="entry name" value="RIBOSOMAL PROTEIN S12 METHYLTHIOTRANSFERASE RIMO"/>
    <property type="match status" value="1"/>
</dbReference>
<keyword evidence="3 8" id="KW-0808">Transferase</keyword>
<dbReference type="PANTHER" id="PTHR43837:SF1">
    <property type="entry name" value="RIBOSOMAL PROTEIN US12 METHYLTHIOTRANSFERASE RIMO"/>
    <property type="match status" value="1"/>
</dbReference>
<dbReference type="AlphaFoldDB" id="A0A928DQH2"/>
<dbReference type="InterPro" id="IPR006638">
    <property type="entry name" value="Elp3/MiaA/NifB-like_rSAM"/>
</dbReference>
<dbReference type="NCBIfam" id="TIGR00089">
    <property type="entry name" value="MiaB/RimO family radical SAM methylthiotransferase"/>
    <property type="match status" value="1"/>
</dbReference>
<feature type="binding site" evidence="8">
    <location>
        <position position="103"/>
    </location>
    <ligand>
        <name>[4Fe-4S] cluster</name>
        <dbReference type="ChEBI" id="CHEBI:49883"/>
        <label>1</label>
    </ligand>
</feature>
<keyword evidence="5 8" id="KW-0479">Metal-binding</keyword>
<dbReference type="GO" id="GO:0005829">
    <property type="term" value="C:cytosol"/>
    <property type="evidence" value="ECO:0007669"/>
    <property type="project" value="TreeGrafter"/>
</dbReference>
<evidence type="ECO:0000259" key="10">
    <source>
        <dbReference type="PROSITE" id="PS51918"/>
    </source>
</evidence>
<feature type="domain" description="Radical SAM core" evidence="10">
    <location>
        <begin position="158"/>
        <end position="389"/>
    </location>
</feature>
<dbReference type="InterPro" id="IPR005839">
    <property type="entry name" value="Methylthiotransferase"/>
</dbReference>
<dbReference type="CDD" id="cd01335">
    <property type="entry name" value="Radical_SAM"/>
    <property type="match status" value="1"/>
</dbReference>
<dbReference type="InterPro" id="IPR038135">
    <property type="entry name" value="Methylthiotransferase_N_sf"/>
</dbReference>
<comment type="catalytic activity">
    <reaction evidence="8">
        <text>L-aspartate(89)-[ribosomal protein uS12]-hydrogen + (sulfur carrier)-SH + AH2 + 2 S-adenosyl-L-methionine = 3-methylsulfanyl-L-aspartate(89)-[ribosomal protein uS12]-hydrogen + (sulfur carrier)-H + 5'-deoxyadenosine + L-methionine + A + S-adenosyl-L-homocysteine + 2 H(+)</text>
        <dbReference type="Rhea" id="RHEA:37087"/>
        <dbReference type="Rhea" id="RHEA-COMP:10460"/>
        <dbReference type="Rhea" id="RHEA-COMP:10461"/>
        <dbReference type="Rhea" id="RHEA-COMP:14737"/>
        <dbReference type="Rhea" id="RHEA-COMP:14739"/>
        <dbReference type="ChEBI" id="CHEBI:13193"/>
        <dbReference type="ChEBI" id="CHEBI:15378"/>
        <dbReference type="ChEBI" id="CHEBI:17319"/>
        <dbReference type="ChEBI" id="CHEBI:17499"/>
        <dbReference type="ChEBI" id="CHEBI:29917"/>
        <dbReference type="ChEBI" id="CHEBI:29961"/>
        <dbReference type="ChEBI" id="CHEBI:57844"/>
        <dbReference type="ChEBI" id="CHEBI:57856"/>
        <dbReference type="ChEBI" id="CHEBI:59789"/>
        <dbReference type="ChEBI" id="CHEBI:64428"/>
        <dbReference type="ChEBI" id="CHEBI:73599"/>
        <dbReference type="EC" id="2.8.4.4"/>
    </reaction>
</comment>
<dbReference type="SFLD" id="SFLDF00274">
    <property type="entry name" value="ribosomal_protein_S12_methylth"/>
    <property type="match status" value="1"/>
</dbReference>
<keyword evidence="6 8" id="KW-0408">Iron</keyword>
<dbReference type="GO" id="GO:0046872">
    <property type="term" value="F:metal ion binding"/>
    <property type="evidence" value="ECO:0007669"/>
    <property type="project" value="UniProtKB-KW"/>
</dbReference>
<dbReference type="SUPFAM" id="SSF102114">
    <property type="entry name" value="Radical SAM enzymes"/>
    <property type="match status" value="1"/>
</dbReference>
<keyword evidence="11" id="KW-0687">Ribonucleoprotein</keyword>
<comment type="subcellular location">
    <subcellularLocation>
        <location evidence="8">Cytoplasm</location>
    </subcellularLocation>
</comment>
<evidence type="ECO:0000256" key="7">
    <source>
        <dbReference type="ARBA" id="ARBA00023014"/>
    </source>
</evidence>
<keyword evidence="1 8" id="KW-0004">4Fe-4S</keyword>
<dbReference type="PROSITE" id="PS51918">
    <property type="entry name" value="RADICAL_SAM"/>
    <property type="match status" value="1"/>
</dbReference>
<evidence type="ECO:0000313" key="11">
    <source>
        <dbReference type="EMBL" id="MBE6421591.1"/>
    </source>
</evidence>
<dbReference type="Gene3D" id="2.40.50.140">
    <property type="entry name" value="Nucleic acid-binding proteins"/>
    <property type="match status" value="1"/>
</dbReference>
<evidence type="ECO:0000256" key="4">
    <source>
        <dbReference type="ARBA" id="ARBA00022691"/>
    </source>
</evidence>
<dbReference type="InterPro" id="IPR023404">
    <property type="entry name" value="rSAM_horseshoe"/>
</dbReference>
<feature type="binding site" evidence="8">
    <location>
        <position position="172"/>
    </location>
    <ligand>
        <name>[4Fe-4S] cluster</name>
        <dbReference type="ChEBI" id="CHEBI:49883"/>
        <label>2</label>
        <note>4Fe-4S-S-AdoMet</note>
    </ligand>
</feature>
<proteinExistence type="inferred from homology"/>
<dbReference type="InterPro" id="IPR007197">
    <property type="entry name" value="rSAM"/>
</dbReference>
<evidence type="ECO:0000256" key="2">
    <source>
        <dbReference type="ARBA" id="ARBA00022490"/>
    </source>
</evidence>
<dbReference type="Pfam" id="PF00919">
    <property type="entry name" value="UPF0004"/>
    <property type="match status" value="1"/>
</dbReference>
<dbReference type="SFLD" id="SFLDG01061">
    <property type="entry name" value="methylthiotransferase"/>
    <property type="match status" value="1"/>
</dbReference>
<dbReference type="NCBIfam" id="TIGR01125">
    <property type="entry name" value="30S ribosomal protein S12 methylthiotransferase RimO"/>
    <property type="match status" value="1"/>
</dbReference>
<feature type="binding site" evidence="8">
    <location>
        <position position="33"/>
    </location>
    <ligand>
        <name>[4Fe-4S] cluster</name>
        <dbReference type="ChEBI" id="CHEBI:49883"/>
        <label>1</label>
    </ligand>
</feature>
<dbReference type="EC" id="2.8.4.4" evidence="8"/>
<dbReference type="PROSITE" id="PS51449">
    <property type="entry name" value="MTTASE_N"/>
    <property type="match status" value="1"/>
</dbReference>
<protein>
    <recommendedName>
        <fullName evidence="8">Ribosomal protein uS12 methylthiotransferase RimO</fullName>
        <shortName evidence="8">uS12 MTTase</shortName>
        <shortName evidence="8">uS12 methylthiotransferase</shortName>
        <ecNumber evidence="8">2.8.4.4</ecNumber>
    </recommendedName>
    <alternativeName>
        <fullName evidence="8">Ribosomal protein uS12 (aspartate-C(3))-methylthiotransferase</fullName>
    </alternativeName>
    <alternativeName>
        <fullName evidence="8">Ribosome maturation factor RimO</fullName>
    </alternativeName>
</protein>
<dbReference type="InterPro" id="IPR012340">
    <property type="entry name" value="NA-bd_OB-fold"/>
</dbReference>
<dbReference type="Pfam" id="PF18693">
    <property type="entry name" value="TRAM_2"/>
    <property type="match status" value="1"/>
</dbReference>
<dbReference type="Gene3D" id="3.80.30.20">
    <property type="entry name" value="tm_1862 like domain"/>
    <property type="match status" value="1"/>
</dbReference>
<dbReference type="InterPro" id="IPR005840">
    <property type="entry name" value="Ribosomal_uS12_MeSTrfase_RimO"/>
</dbReference>
<evidence type="ECO:0000256" key="5">
    <source>
        <dbReference type="ARBA" id="ARBA00022723"/>
    </source>
</evidence>
<comment type="function">
    <text evidence="8">Catalyzes the methylthiolation of an aspartic acid residue of ribosomal protein uS12.</text>
</comment>
<keyword evidence="11" id="KW-0689">Ribosomal protein</keyword>
<dbReference type="PROSITE" id="PS01278">
    <property type="entry name" value="MTTASE_RADICAL"/>
    <property type="match status" value="1"/>
</dbReference>
<keyword evidence="7 8" id="KW-0411">Iron-sulfur</keyword>
<evidence type="ECO:0000256" key="6">
    <source>
        <dbReference type="ARBA" id="ARBA00023004"/>
    </source>
</evidence>
<reference evidence="11" key="1">
    <citation type="submission" date="2019-04" db="EMBL/GenBank/DDBJ databases">
        <title>Evolution of Biomass-Degrading Anaerobic Consortia Revealed by Metagenomics.</title>
        <authorList>
            <person name="Peng X."/>
        </authorList>
    </citation>
    <scope>NUCLEOTIDE SEQUENCE</scope>
    <source>
        <strain evidence="11">SIG66</strain>
    </source>
</reference>
<dbReference type="GO" id="GO:0006400">
    <property type="term" value="P:tRNA modification"/>
    <property type="evidence" value="ECO:0007669"/>
    <property type="project" value="InterPro"/>
</dbReference>
<dbReference type="FunFam" id="3.80.30.20:FF:000001">
    <property type="entry name" value="tRNA-2-methylthio-N(6)-dimethylallyladenosine synthase 2"/>
    <property type="match status" value="1"/>
</dbReference>
<dbReference type="Pfam" id="PF04055">
    <property type="entry name" value="Radical_SAM"/>
    <property type="match status" value="1"/>
</dbReference>
<evidence type="ECO:0000313" key="12">
    <source>
        <dbReference type="Proteomes" id="UP000725649"/>
    </source>
</evidence>
<evidence type="ECO:0000259" key="9">
    <source>
        <dbReference type="PROSITE" id="PS51449"/>
    </source>
</evidence>
<comment type="similarity">
    <text evidence="8">Belongs to the methylthiotransferase family. RimO subfamily.</text>
</comment>
<keyword evidence="2 8" id="KW-0963">Cytoplasm</keyword>
<sequence>MMTTMTTMKNPPSPKMWPYKRTFMKFYLISLGCPKNLTNSEEFSARLIANGHKMVFSPEKADTVLINTCGFIASAVKEAKEEIRYALELKEAGKIKKVAVTGCLVERYREQLAKEFPGIDTLFSIGSQQTVEKTIKQKGVFLDPLPSKLYLPEYKMTLTAPHTAYLKVADGCNNRCAYCTIPFIRGNYISKPMNDIVREARLLVQTGVKEISLIAQDTTSYGMDLYGKPQLVPLLEKLLKIRGLGRLRIMYGYPHRVTKELAQLMASTDKIFHYIDIPLQHIADPVLKRMNRHCDGAQIRRTLDMLKAEVSDISLRTNFIVGFPGETKKDFNELKKFVKDYEFDNMGVFEYFREKGTTAYAMEQVPAKVKHERAAELVETQSRVIDKINKRLIGTVVEAIADGPDFGRTYKDAPDIDGKVTFTRPVEVGSIFKARMIAADGYERELEPID</sequence>
<evidence type="ECO:0000256" key="1">
    <source>
        <dbReference type="ARBA" id="ARBA00022485"/>
    </source>
</evidence>